<comment type="caution">
    <text evidence="2">The sequence shown here is derived from an EMBL/GenBank/DDBJ whole genome shotgun (WGS) entry which is preliminary data.</text>
</comment>
<organism evidence="2 3">
    <name type="scientific">Veillonella tobetsuensis</name>
    <dbReference type="NCBI Taxonomy" id="1110546"/>
    <lineage>
        <taxon>Bacteria</taxon>
        <taxon>Bacillati</taxon>
        <taxon>Bacillota</taxon>
        <taxon>Negativicutes</taxon>
        <taxon>Veillonellales</taxon>
        <taxon>Veillonellaceae</taxon>
        <taxon>Veillonella</taxon>
    </lineage>
</organism>
<accession>A0A2S7ZQC9</accession>
<sequence length="141" mass="16461">MHITKPLLWLLEPYIVYKAYLWGLHFYLHPLTWEGEVDWFSLTLTILLAIDAVVLPLLLLYLPACNPHKEVPKWIMRMFNPLDRFVAWIEGKQLGTVWMKIIGALWAFFIYLVPVYIGGQLAMAVVVSLIYDVLIWATMQV</sequence>
<dbReference type="EMBL" id="PPDF01000008">
    <property type="protein sequence ID" value="PQL25493.1"/>
    <property type="molecule type" value="Genomic_DNA"/>
</dbReference>
<dbReference type="STRING" id="1110546.GCA_001078375_01897"/>
<protein>
    <submittedName>
        <fullName evidence="2">Uncharacterized protein</fullName>
    </submittedName>
</protein>
<evidence type="ECO:0000313" key="2">
    <source>
        <dbReference type="EMBL" id="PQL25493.1"/>
    </source>
</evidence>
<keyword evidence="1" id="KW-0472">Membrane</keyword>
<dbReference type="Proteomes" id="UP000238877">
    <property type="component" value="Unassembled WGS sequence"/>
</dbReference>
<feature type="transmembrane region" description="Helical" evidence="1">
    <location>
        <begin position="39"/>
        <end position="64"/>
    </location>
</feature>
<reference evidence="2 3" key="1">
    <citation type="submission" date="2018-01" db="EMBL/GenBank/DDBJ databases">
        <title>Draft genome sequences of clinical isolates and type strains of oral Veillonella including Veillonella infantum sp., nov.</title>
        <authorList>
            <person name="Mashima I."/>
            <person name="Liao Y.-C."/>
            <person name="Sabharwal A."/>
            <person name="Haase E.M."/>
            <person name="Nakazawa F."/>
            <person name="Scannapieco F.A."/>
        </authorList>
    </citation>
    <scope>NUCLEOTIDE SEQUENCE [LARGE SCALE GENOMIC DNA]</scope>
    <source>
        <strain evidence="2 3">Y6</strain>
    </source>
</reference>
<dbReference type="AlphaFoldDB" id="A0A2S7ZQC9"/>
<keyword evidence="1" id="KW-1133">Transmembrane helix</keyword>
<dbReference type="RefSeq" id="WP_105092886.1">
    <property type="nucleotide sequence ID" value="NZ_PPDF01000008.1"/>
</dbReference>
<proteinExistence type="predicted"/>
<name>A0A2S7ZQC9_9FIRM</name>
<keyword evidence="1" id="KW-0812">Transmembrane</keyword>
<feature type="transmembrane region" description="Helical" evidence="1">
    <location>
        <begin position="7"/>
        <end position="27"/>
    </location>
</feature>
<gene>
    <name evidence="2" type="ORF">VTHSUH11_05280</name>
</gene>
<evidence type="ECO:0000256" key="1">
    <source>
        <dbReference type="SAM" id="Phobius"/>
    </source>
</evidence>
<evidence type="ECO:0000313" key="3">
    <source>
        <dbReference type="Proteomes" id="UP000238877"/>
    </source>
</evidence>